<accession>E1YJ16</accession>
<dbReference type="InterPro" id="IPR008928">
    <property type="entry name" value="6-hairpin_glycosidase_sf"/>
</dbReference>
<dbReference type="AlphaFoldDB" id="E1YJ16"/>
<dbReference type="Gene3D" id="3.40.30.10">
    <property type="entry name" value="Glutaredoxin"/>
    <property type="match status" value="1"/>
</dbReference>
<dbReference type="EMBL" id="FR695877">
    <property type="protein sequence ID" value="CBX31270.1"/>
    <property type="molecule type" value="Genomic_DNA"/>
</dbReference>
<reference evidence="2" key="1">
    <citation type="journal article" date="2011" name="Environ. Microbiol.">
        <title>Genomic insights into the metabolic potential of the polycyclic aromatic hydrocarbon degrading sulfate-reducing Deltaproteobacterium N47.</title>
        <authorList>
            <person name="Bergmann F."/>
            <person name="Selesi D."/>
            <person name="Weinmaier T."/>
            <person name="Tischler P."/>
            <person name="Rattei T."/>
            <person name="Meckenstock R.U."/>
        </authorList>
    </citation>
    <scope>NUCLEOTIDE SEQUENCE</scope>
</reference>
<proteinExistence type="predicted"/>
<dbReference type="SUPFAM" id="SSF52833">
    <property type="entry name" value="Thioredoxin-like"/>
    <property type="match status" value="1"/>
</dbReference>
<protein>
    <submittedName>
        <fullName evidence="2">Spermatogenesis-associated protein 20</fullName>
    </submittedName>
</protein>
<sequence length="633" mass="72114">MNEKSPYLLQHAYNPVNWYPWGDEAINRAAKEDKPIILSIGYSTCHWCHVMENESFTDHEIAKIMNDNFICIKVDREERPDLDRIYISAVTALTGSAGWPLNVFLTPKLKPFFGGTYFPAESNFGITSWPDLLNRITSVWKDPVVHKDIISSSEKITDIIIKNLSYDKVFSTAEKHKQSHLDDAFKYYSSSYDEKYAGFGKAPKFPSPSIIKFILAYFSYAKKINEPAVAKRTIDMADYTLKAMAKGGIYDQLRGGFHRYSTDEKWHIPHFEKMLYDNAQLVNVYLEAYQITSDKFFAQIAKETCDYILSDMTSSPGGFYSAEDADSYPGQISEKGSDDAHNKVEGAFYVWSKKELDKILEENTAEIFSYFFGVMEEGNAAHDPHGYFKKKNILYVKHSINETAKKYNMAPDKVELIINDAKNKLLKARSSRERPHLDDKILTSWNGLMISAFAKAYKVLGSDKYLQAAKNAAEFIISNLYDKNTGKLFRRWREGERAVLGMGSDYAFYICGLIDLYESDSDKKWLETAVMLSEEYIKLFYDEQFAGFYITSPDHDKNLIIRAKDDSDSVIPAHGSVAIQNLLRLSKITGRLYFDEIANKAIDAALSTSAFHPALFPYMLAVICDTQMKGAEV</sequence>
<dbReference type="SUPFAM" id="SSF48208">
    <property type="entry name" value="Six-hairpin glycosidases"/>
    <property type="match status" value="1"/>
</dbReference>
<dbReference type="InterPro" id="IPR036249">
    <property type="entry name" value="Thioredoxin-like_sf"/>
</dbReference>
<dbReference type="CDD" id="cd02955">
    <property type="entry name" value="SSP411"/>
    <property type="match status" value="1"/>
</dbReference>
<evidence type="ECO:0000313" key="2">
    <source>
        <dbReference type="EMBL" id="CBX31270.1"/>
    </source>
</evidence>
<dbReference type="Gene3D" id="1.50.10.20">
    <property type="match status" value="1"/>
</dbReference>
<organism evidence="2">
    <name type="scientific">uncultured Desulfobacterium sp</name>
    <dbReference type="NCBI Taxonomy" id="201089"/>
    <lineage>
        <taxon>Bacteria</taxon>
        <taxon>Pseudomonadati</taxon>
        <taxon>Thermodesulfobacteriota</taxon>
        <taxon>Desulfobacteria</taxon>
        <taxon>Desulfobacterales</taxon>
        <taxon>Desulfobacteriaceae</taxon>
        <taxon>Desulfobacterium</taxon>
        <taxon>environmental samples</taxon>
    </lineage>
</organism>
<dbReference type="InterPro" id="IPR004879">
    <property type="entry name" value="Ssp411-like_TRX"/>
</dbReference>
<dbReference type="Pfam" id="PF03190">
    <property type="entry name" value="Thioredox_DsbH"/>
    <property type="match status" value="1"/>
</dbReference>
<gene>
    <name evidence="2" type="ORF">N47_E47820</name>
</gene>
<name>E1YJ16_9BACT</name>
<evidence type="ECO:0000259" key="1">
    <source>
        <dbReference type="Pfam" id="PF03190"/>
    </source>
</evidence>
<dbReference type="PANTHER" id="PTHR42899">
    <property type="entry name" value="SPERMATOGENESIS-ASSOCIATED PROTEIN 20"/>
    <property type="match status" value="1"/>
</dbReference>
<feature type="domain" description="Spermatogenesis-associated protein 20-like TRX" evidence="1">
    <location>
        <begin position="2"/>
        <end position="158"/>
    </location>
</feature>
<dbReference type="InterPro" id="IPR024705">
    <property type="entry name" value="Ssp411"/>
</dbReference>
<dbReference type="PANTHER" id="PTHR42899:SF1">
    <property type="entry name" value="SPERMATOGENESIS-ASSOCIATED PROTEIN 20"/>
    <property type="match status" value="1"/>
</dbReference>
<dbReference type="GO" id="GO:0005975">
    <property type="term" value="P:carbohydrate metabolic process"/>
    <property type="evidence" value="ECO:0007669"/>
    <property type="project" value="InterPro"/>
</dbReference>
<dbReference type="PIRSF" id="PIRSF006402">
    <property type="entry name" value="UCP006402_thioredoxin"/>
    <property type="match status" value="1"/>
</dbReference>